<comment type="caution">
    <text evidence="9">The sequence shown here is derived from an EMBL/GenBank/DDBJ whole genome shotgun (WGS) entry which is preliminary data.</text>
</comment>
<evidence type="ECO:0000256" key="2">
    <source>
        <dbReference type="ARBA" id="ARBA00004922"/>
    </source>
</evidence>
<keyword evidence="7" id="KW-0812">Transmembrane</keyword>
<dbReference type="InterPro" id="IPR038577">
    <property type="entry name" value="GT10-like_C_sf"/>
</dbReference>
<dbReference type="SUPFAM" id="SSF53756">
    <property type="entry name" value="UDP-Glycosyltransferase/glycogen phosphorylase"/>
    <property type="match status" value="1"/>
</dbReference>
<dbReference type="Proteomes" id="UP001347796">
    <property type="component" value="Unassembled WGS sequence"/>
</dbReference>
<keyword evidence="7" id="KW-0472">Membrane</keyword>
<dbReference type="EMBL" id="JAZGQO010000010">
    <property type="protein sequence ID" value="KAK6175142.1"/>
    <property type="molecule type" value="Genomic_DNA"/>
</dbReference>
<dbReference type="Gene3D" id="3.40.50.11660">
    <property type="entry name" value="Glycosyl transferase family 10, C-terminal domain"/>
    <property type="match status" value="1"/>
</dbReference>
<keyword evidence="6 7" id="KW-0333">Golgi apparatus</keyword>
<evidence type="ECO:0000256" key="7">
    <source>
        <dbReference type="RuleBase" id="RU003832"/>
    </source>
</evidence>
<evidence type="ECO:0000313" key="10">
    <source>
        <dbReference type="Proteomes" id="UP001347796"/>
    </source>
</evidence>
<dbReference type="Pfam" id="PF00852">
    <property type="entry name" value="Glyco_transf_10"/>
    <property type="match status" value="1"/>
</dbReference>
<keyword evidence="4 7" id="KW-0328">Glycosyltransferase</keyword>
<gene>
    <name evidence="9" type="ORF">SNE40_013664</name>
</gene>
<evidence type="ECO:0000259" key="8">
    <source>
        <dbReference type="Pfam" id="PF00852"/>
    </source>
</evidence>
<sequence length="145" mass="17488">MFYLSFENALCKDYVTEKFYRYYKYDTIQIVRARINYSEIAPQGTFVDTADFKSVEQLGNYLKSLAQDEVKYTDYLKRKDAYASIFEEYQFPLTRTSYFTHSHYFKQPLCDLCQIDLSTTHAQPKYPDVYQWFQRDMCHTPEDIQ</sequence>
<proteinExistence type="inferred from homology"/>
<evidence type="ECO:0000256" key="6">
    <source>
        <dbReference type="ARBA" id="ARBA00023034"/>
    </source>
</evidence>
<reference evidence="9 10" key="1">
    <citation type="submission" date="2024-01" db="EMBL/GenBank/DDBJ databases">
        <title>The genome of the rayed Mediterranean limpet Patella caerulea (Linnaeus, 1758).</title>
        <authorList>
            <person name="Anh-Thu Weber A."/>
            <person name="Halstead-Nussloch G."/>
        </authorList>
    </citation>
    <scope>NUCLEOTIDE SEQUENCE [LARGE SCALE GENOMIC DNA]</scope>
    <source>
        <strain evidence="9">AATW-2023a</strain>
        <tissue evidence="9">Whole specimen</tissue>
    </source>
</reference>
<dbReference type="AlphaFoldDB" id="A0AAN8JC15"/>
<evidence type="ECO:0000256" key="5">
    <source>
        <dbReference type="ARBA" id="ARBA00022679"/>
    </source>
</evidence>
<evidence type="ECO:0000313" key="9">
    <source>
        <dbReference type="EMBL" id="KAK6175142.1"/>
    </source>
</evidence>
<feature type="domain" description="Fucosyltransferase C-terminal" evidence="8">
    <location>
        <begin position="2"/>
        <end position="132"/>
    </location>
</feature>
<dbReference type="PANTHER" id="PTHR48438">
    <property type="entry name" value="ALPHA-(1,3)-FUCOSYLTRANSFERASE C-RELATED"/>
    <property type="match status" value="1"/>
</dbReference>
<dbReference type="InterPro" id="IPR055270">
    <property type="entry name" value="Glyco_tran_10_C"/>
</dbReference>
<dbReference type="PANTHER" id="PTHR48438:SF1">
    <property type="entry name" value="ALPHA-(1,3)-FUCOSYLTRANSFERASE C-RELATED"/>
    <property type="match status" value="1"/>
</dbReference>
<dbReference type="InterPro" id="IPR001503">
    <property type="entry name" value="Glyco_trans_10"/>
</dbReference>
<dbReference type="GO" id="GO:0008417">
    <property type="term" value="F:fucosyltransferase activity"/>
    <property type="evidence" value="ECO:0007669"/>
    <property type="project" value="InterPro"/>
</dbReference>
<protein>
    <recommendedName>
        <fullName evidence="7">Fucosyltransferase</fullName>
        <ecNumber evidence="7">2.4.1.-</ecNumber>
    </recommendedName>
</protein>
<evidence type="ECO:0000256" key="3">
    <source>
        <dbReference type="ARBA" id="ARBA00008919"/>
    </source>
</evidence>
<dbReference type="GO" id="GO:0000139">
    <property type="term" value="C:Golgi membrane"/>
    <property type="evidence" value="ECO:0007669"/>
    <property type="project" value="UniProtKB-SubCell"/>
</dbReference>
<keyword evidence="10" id="KW-1185">Reference proteome</keyword>
<dbReference type="GO" id="GO:0032580">
    <property type="term" value="C:Golgi cisterna membrane"/>
    <property type="evidence" value="ECO:0007669"/>
    <property type="project" value="UniProtKB-SubCell"/>
</dbReference>
<evidence type="ECO:0000256" key="1">
    <source>
        <dbReference type="ARBA" id="ARBA00004323"/>
    </source>
</evidence>
<comment type="similarity">
    <text evidence="3 7">Belongs to the glycosyltransferase 10 family.</text>
</comment>
<dbReference type="EC" id="2.4.1.-" evidence="7"/>
<name>A0AAN8JC15_PATCE</name>
<accession>A0AAN8JC15</accession>
<comment type="subcellular location">
    <subcellularLocation>
        <location evidence="1">Golgi apparatus membrane</location>
        <topology evidence="1">Single-pass type II membrane protein</topology>
    </subcellularLocation>
    <subcellularLocation>
        <location evidence="7">Golgi apparatus</location>
        <location evidence="7">Golgi stack membrane</location>
        <topology evidence="7">Single-pass type II membrane protein</topology>
    </subcellularLocation>
</comment>
<comment type="pathway">
    <text evidence="2">Protein modification; protein glycosylation.</text>
</comment>
<organism evidence="9 10">
    <name type="scientific">Patella caerulea</name>
    <name type="common">Rayed Mediterranean limpet</name>
    <dbReference type="NCBI Taxonomy" id="87958"/>
    <lineage>
        <taxon>Eukaryota</taxon>
        <taxon>Metazoa</taxon>
        <taxon>Spiralia</taxon>
        <taxon>Lophotrochozoa</taxon>
        <taxon>Mollusca</taxon>
        <taxon>Gastropoda</taxon>
        <taxon>Patellogastropoda</taxon>
        <taxon>Patelloidea</taxon>
        <taxon>Patellidae</taxon>
        <taxon>Patella</taxon>
    </lineage>
</organism>
<evidence type="ECO:0000256" key="4">
    <source>
        <dbReference type="ARBA" id="ARBA00022676"/>
    </source>
</evidence>
<keyword evidence="5 7" id="KW-0808">Transferase</keyword>